<proteinExistence type="predicted"/>
<dbReference type="RefSeq" id="XP_073777256.1">
    <property type="nucleotide sequence ID" value="XM_073921155.1"/>
</dbReference>
<protein>
    <submittedName>
        <fullName evidence="2">Forkhead box A sequence isoform X1</fullName>
    </submittedName>
</protein>
<reference evidence="2" key="1">
    <citation type="submission" date="2025-08" db="UniProtKB">
        <authorList>
            <consortium name="RefSeq"/>
        </authorList>
    </citation>
    <scope>IDENTIFICATION</scope>
    <source>
        <strain evidence="2">Tuebingen</strain>
        <tissue evidence="2">Fibroblasts and whole tissue</tissue>
    </source>
</reference>
<keyword evidence="1" id="KW-1185">Reference proteome</keyword>
<evidence type="ECO:0000313" key="2">
    <source>
        <dbReference type="RefSeq" id="XP_073777256.1"/>
    </source>
</evidence>
<dbReference type="Proteomes" id="UP000000437">
    <property type="component" value="Chromosome 14"/>
</dbReference>
<accession>A0AC58H5I9</accession>
<gene>
    <name evidence="2" type="primary">foxa</name>
    <name evidence="2" type="synonym">fkd4</name>
    <name evidence="2" type="synonym">forkhead-4</name>
    <name evidence="2" type="synonym">zf-FKH2</name>
    <name evidence="2" type="synonym">zgc:100769</name>
</gene>
<evidence type="ECO:0000313" key="1">
    <source>
        <dbReference type="Proteomes" id="UP000000437"/>
    </source>
</evidence>
<sequence length="355" mass="40032">MIDEVKRERGDQWMPYYSSEMYYGSDSLPLGPRGYSPPEHHYQSYGVQCDSAPAVNPGRLGSPAGLLPPANPPKAYAEINSSEPEFQELKSVYRRTLSHAKPPYSYISLICMAIQQSPAKRLTLNEIYDWIRQLFPYYRQNQQRWQNSIRHSLSFNDCFVRVPRSPDSPGKGSYWALHPDSGNMFENGCYMRRQKRFKCQKSTSTGKNSEGEDVKVEKKKKKEIKSVSSCKSPTSDATKQSSTTVSYANTKPASPSHLNPSHTLFPTQPPEISTHLPSLSVPFPASMETSLHCEPSSQHQPISVPRLVDFQYCETPVSYPLYCQSNSHANFPSYTTDSVYYPGFSMCSTPLLSSS</sequence>
<organism evidence="1 2">
    <name type="scientific">Danio rerio</name>
    <name type="common">Zebrafish</name>
    <name type="synonym">Brachydanio rerio</name>
    <dbReference type="NCBI Taxonomy" id="7955"/>
    <lineage>
        <taxon>Eukaryota</taxon>
        <taxon>Metazoa</taxon>
        <taxon>Chordata</taxon>
        <taxon>Craniata</taxon>
        <taxon>Vertebrata</taxon>
        <taxon>Euteleostomi</taxon>
        <taxon>Actinopterygii</taxon>
        <taxon>Neopterygii</taxon>
        <taxon>Teleostei</taxon>
        <taxon>Ostariophysi</taxon>
        <taxon>Cypriniformes</taxon>
        <taxon>Danionidae</taxon>
        <taxon>Danioninae</taxon>
        <taxon>Danio</taxon>
    </lineage>
</organism>
<name>A0AC58H5I9_DANRE</name>